<dbReference type="PANTHER" id="PTHR13774">
    <property type="entry name" value="PHENAZINE BIOSYNTHESIS PROTEIN"/>
    <property type="match status" value="1"/>
</dbReference>
<keyword evidence="2" id="KW-0413">Isomerase</keyword>
<dbReference type="Gene3D" id="3.10.310.10">
    <property type="entry name" value="Diaminopimelate Epimerase, Chain A, domain 1"/>
    <property type="match status" value="2"/>
</dbReference>
<dbReference type="GO" id="GO:0016853">
    <property type="term" value="F:isomerase activity"/>
    <property type="evidence" value="ECO:0007669"/>
    <property type="project" value="UniProtKB-KW"/>
</dbReference>
<organism evidence="3 4">
    <name type="scientific">Rhamnella rubrinervis</name>
    <dbReference type="NCBI Taxonomy" id="2594499"/>
    <lineage>
        <taxon>Eukaryota</taxon>
        <taxon>Viridiplantae</taxon>
        <taxon>Streptophyta</taxon>
        <taxon>Embryophyta</taxon>
        <taxon>Tracheophyta</taxon>
        <taxon>Spermatophyta</taxon>
        <taxon>Magnoliopsida</taxon>
        <taxon>eudicotyledons</taxon>
        <taxon>Gunneridae</taxon>
        <taxon>Pentapetalae</taxon>
        <taxon>rosids</taxon>
        <taxon>fabids</taxon>
        <taxon>Rosales</taxon>
        <taxon>Rhamnaceae</taxon>
        <taxon>rhamnoid group</taxon>
        <taxon>Rhamneae</taxon>
        <taxon>Rhamnella</taxon>
    </lineage>
</organism>
<evidence type="ECO:0000256" key="2">
    <source>
        <dbReference type="ARBA" id="ARBA00023235"/>
    </source>
</evidence>
<proteinExistence type="inferred from homology"/>
<evidence type="ECO:0000256" key="1">
    <source>
        <dbReference type="ARBA" id="ARBA00008270"/>
    </source>
</evidence>
<protein>
    <submittedName>
        <fullName evidence="3">Uncharacterized protein</fullName>
    </submittedName>
</protein>
<dbReference type="Proteomes" id="UP000796880">
    <property type="component" value="Unassembled WGS sequence"/>
</dbReference>
<dbReference type="PANTHER" id="PTHR13774:SF17">
    <property type="entry name" value="PHENAZINE BIOSYNTHESIS-LIKE DOMAIN-CONTAINING PROTEIN"/>
    <property type="match status" value="1"/>
</dbReference>
<dbReference type="EMBL" id="VOIH02000010">
    <property type="protein sequence ID" value="KAF3436318.1"/>
    <property type="molecule type" value="Genomic_DNA"/>
</dbReference>
<comment type="similarity">
    <text evidence="1">Belongs to the PhzF family.</text>
</comment>
<dbReference type="OrthoDB" id="75169at2759"/>
<evidence type="ECO:0000313" key="3">
    <source>
        <dbReference type="EMBL" id="KAF3436318.1"/>
    </source>
</evidence>
<dbReference type="AlphaFoldDB" id="A0A8K0GTC5"/>
<comment type="caution">
    <text evidence="3">The sequence shown here is derived from an EMBL/GenBank/DDBJ whole genome shotgun (WGS) entry which is preliminary data.</text>
</comment>
<dbReference type="PIRSF" id="PIRSF016184">
    <property type="entry name" value="PhzC_PhzF"/>
    <property type="match status" value="1"/>
</dbReference>
<dbReference type="SUPFAM" id="SSF54506">
    <property type="entry name" value="Diaminopimelate epimerase-like"/>
    <property type="match status" value="1"/>
</dbReference>
<keyword evidence="4" id="KW-1185">Reference proteome</keyword>
<gene>
    <name evidence="3" type="ORF">FNV43_RR23410</name>
</gene>
<dbReference type="Pfam" id="PF02567">
    <property type="entry name" value="PhzC-PhzF"/>
    <property type="match status" value="1"/>
</dbReference>
<name>A0A8K0GTC5_9ROSA</name>
<evidence type="ECO:0000313" key="4">
    <source>
        <dbReference type="Proteomes" id="UP000796880"/>
    </source>
</evidence>
<sequence>MLEEDMDDQWLQTVAMEFNIPITCYLTPFNSDPPHHFINKFRLRWFSPIVEVKLCGHATLAAAHTLFTSGLVDSDIIEFVTLSGILTAKRSSSVPKNGKGQESYYIELNLPNIPIAQFNSSEATMISNALGVDHATVIDIKTTAANDLLVVLPSARHVVDAQPKFETIQNCATRGIIITGIAPPESEFDFYSRFFYPKLGFNEDSVCGSGHCALARHWCNQLGKCDFVAYSASMRGGVVKVHVDEQEQRVLLQGKACTVMEGTLLL</sequence>
<dbReference type="GO" id="GO:0005737">
    <property type="term" value="C:cytoplasm"/>
    <property type="evidence" value="ECO:0007669"/>
    <property type="project" value="TreeGrafter"/>
</dbReference>
<reference evidence="3" key="1">
    <citation type="submission" date="2020-03" db="EMBL/GenBank/DDBJ databases">
        <title>A high-quality chromosome-level genome assembly of a woody plant with both climbing and erect habits, Rhamnella rubrinervis.</title>
        <authorList>
            <person name="Lu Z."/>
            <person name="Yang Y."/>
            <person name="Zhu X."/>
            <person name="Sun Y."/>
        </authorList>
    </citation>
    <scope>NUCLEOTIDE SEQUENCE</scope>
    <source>
        <strain evidence="3">BYM</strain>
        <tissue evidence="3">Leaf</tissue>
    </source>
</reference>
<accession>A0A8K0GTC5</accession>
<dbReference type="InterPro" id="IPR003719">
    <property type="entry name" value="Phenazine_PhzF-like"/>
</dbReference>